<sequence>MKLLFLAFIVVFLVNEVQGVLDFVYGVHRGIRATDGMAPSMMSSHRLRRGSSTMFPECKKLMDAECRFKALMEARLQIAEQPSDECVQQVLQFLEGENEQETTKQEQQETANDASVAADVSMKM</sequence>
<name>A0AAV4PMA4_CAEEX</name>
<evidence type="ECO:0000256" key="1">
    <source>
        <dbReference type="SAM" id="MobiDB-lite"/>
    </source>
</evidence>
<keyword evidence="2" id="KW-0732">Signal</keyword>
<accession>A0AAV4PMA4</accession>
<dbReference type="Proteomes" id="UP001054945">
    <property type="component" value="Unassembled WGS sequence"/>
</dbReference>
<dbReference type="AlphaFoldDB" id="A0AAV4PMA4"/>
<organism evidence="3 4">
    <name type="scientific">Caerostris extrusa</name>
    <name type="common">Bark spider</name>
    <name type="synonym">Caerostris bankana</name>
    <dbReference type="NCBI Taxonomy" id="172846"/>
    <lineage>
        <taxon>Eukaryota</taxon>
        <taxon>Metazoa</taxon>
        <taxon>Ecdysozoa</taxon>
        <taxon>Arthropoda</taxon>
        <taxon>Chelicerata</taxon>
        <taxon>Arachnida</taxon>
        <taxon>Araneae</taxon>
        <taxon>Araneomorphae</taxon>
        <taxon>Entelegynae</taxon>
        <taxon>Araneoidea</taxon>
        <taxon>Araneidae</taxon>
        <taxon>Caerostris</taxon>
    </lineage>
</organism>
<feature type="region of interest" description="Disordered" evidence="1">
    <location>
        <begin position="97"/>
        <end position="124"/>
    </location>
</feature>
<reference evidence="3 4" key="1">
    <citation type="submission" date="2021-06" db="EMBL/GenBank/DDBJ databases">
        <title>Caerostris extrusa draft genome.</title>
        <authorList>
            <person name="Kono N."/>
            <person name="Arakawa K."/>
        </authorList>
    </citation>
    <scope>NUCLEOTIDE SEQUENCE [LARGE SCALE GENOMIC DNA]</scope>
</reference>
<feature type="signal peptide" evidence="2">
    <location>
        <begin position="1"/>
        <end position="19"/>
    </location>
</feature>
<comment type="caution">
    <text evidence="3">The sequence shown here is derived from an EMBL/GenBank/DDBJ whole genome shotgun (WGS) entry which is preliminary data.</text>
</comment>
<evidence type="ECO:0000313" key="4">
    <source>
        <dbReference type="Proteomes" id="UP001054945"/>
    </source>
</evidence>
<feature type="chain" id="PRO_5043853726" evidence="2">
    <location>
        <begin position="20"/>
        <end position="124"/>
    </location>
</feature>
<keyword evidence="4" id="KW-1185">Reference proteome</keyword>
<protein>
    <submittedName>
        <fullName evidence="3">Uncharacterized protein</fullName>
    </submittedName>
</protein>
<evidence type="ECO:0000313" key="3">
    <source>
        <dbReference type="EMBL" id="GIX98080.1"/>
    </source>
</evidence>
<dbReference type="EMBL" id="BPLR01004856">
    <property type="protein sequence ID" value="GIX98080.1"/>
    <property type="molecule type" value="Genomic_DNA"/>
</dbReference>
<gene>
    <name evidence="3" type="ORF">CEXT_517131</name>
</gene>
<proteinExistence type="predicted"/>
<evidence type="ECO:0000256" key="2">
    <source>
        <dbReference type="SAM" id="SignalP"/>
    </source>
</evidence>